<keyword evidence="1" id="KW-0812">Transmembrane</keyword>
<organism evidence="2 3">
    <name type="scientific">Leptospira wolffii</name>
    <dbReference type="NCBI Taxonomy" id="409998"/>
    <lineage>
        <taxon>Bacteria</taxon>
        <taxon>Pseudomonadati</taxon>
        <taxon>Spirochaetota</taxon>
        <taxon>Spirochaetia</taxon>
        <taxon>Leptospirales</taxon>
        <taxon>Leptospiraceae</taxon>
        <taxon>Leptospira</taxon>
    </lineage>
</organism>
<evidence type="ECO:0000313" key="2">
    <source>
        <dbReference type="EMBL" id="PJZ65194.1"/>
    </source>
</evidence>
<evidence type="ECO:0000256" key="1">
    <source>
        <dbReference type="SAM" id="Phobius"/>
    </source>
</evidence>
<dbReference type="Proteomes" id="UP000231912">
    <property type="component" value="Unassembled WGS sequence"/>
</dbReference>
<evidence type="ECO:0000313" key="3">
    <source>
        <dbReference type="Proteomes" id="UP000231912"/>
    </source>
</evidence>
<dbReference type="AlphaFoldDB" id="A0A2M9Z9Y7"/>
<reference evidence="2 3" key="1">
    <citation type="submission" date="2017-07" db="EMBL/GenBank/DDBJ databases">
        <title>Leptospira spp. isolated from tropical soils.</title>
        <authorList>
            <person name="Thibeaux R."/>
            <person name="Iraola G."/>
            <person name="Ferres I."/>
            <person name="Bierque E."/>
            <person name="Girault D."/>
            <person name="Soupe-Gilbert M.-E."/>
            <person name="Picardeau M."/>
            <person name="Goarant C."/>
        </authorList>
    </citation>
    <scope>NUCLEOTIDE SEQUENCE [LARGE SCALE GENOMIC DNA]</scope>
    <source>
        <strain evidence="2 3">FH2-C-A2</strain>
    </source>
</reference>
<dbReference type="InterPro" id="IPR043739">
    <property type="entry name" value="DUF5684"/>
</dbReference>
<dbReference type="Pfam" id="PF18936">
    <property type="entry name" value="DUF5684"/>
    <property type="match status" value="1"/>
</dbReference>
<feature type="transmembrane region" description="Helical" evidence="1">
    <location>
        <begin position="12"/>
        <end position="33"/>
    </location>
</feature>
<keyword evidence="1" id="KW-0472">Membrane</keyword>
<dbReference type="RefSeq" id="WP_100759589.1">
    <property type="nucleotide sequence ID" value="NZ_NPDT01000006.1"/>
</dbReference>
<dbReference type="EMBL" id="NPDT01000006">
    <property type="protein sequence ID" value="PJZ65194.1"/>
    <property type="molecule type" value="Genomic_DNA"/>
</dbReference>
<sequence>MEETSGSGIGSLIGIIIYLGFIAASIVAGWKIFVKAGKPGWASIIPIYNIIVALEIVGRPIWWVLFFFIPCTLPFFAIILAIDFAKSYGKQAIFAILFFVLGIGGFILAFSDAKYVGPAAKSA</sequence>
<comment type="caution">
    <text evidence="2">The sequence shown here is derived from an EMBL/GenBank/DDBJ whole genome shotgun (WGS) entry which is preliminary data.</text>
</comment>
<accession>A0A2M9Z9Y7</accession>
<proteinExistence type="predicted"/>
<name>A0A2M9Z9Y7_9LEPT</name>
<protein>
    <submittedName>
        <fullName evidence="2">Signal peptidase I</fullName>
    </submittedName>
</protein>
<feature type="transmembrane region" description="Helical" evidence="1">
    <location>
        <begin position="40"/>
        <end position="57"/>
    </location>
</feature>
<feature type="transmembrane region" description="Helical" evidence="1">
    <location>
        <begin position="63"/>
        <end position="85"/>
    </location>
</feature>
<keyword evidence="1" id="KW-1133">Transmembrane helix</keyword>
<feature type="transmembrane region" description="Helical" evidence="1">
    <location>
        <begin position="92"/>
        <end position="111"/>
    </location>
</feature>
<gene>
    <name evidence="2" type="ORF">CH371_14860</name>
</gene>